<comment type="caution">
    <text evidence="3">The sequence shown here is derived from an EMBL/GenBank/DDBJ whole genome shotgun (WGS) entry which is preliminary data.</text>
</comment>
<name>A0ABS2U6I9_9ACTN</name>
<feature type="compositionally biased region" description="Low complexity" evidence="2">
    <location>
        <begin position="26"/>
        <end position="40"/>
    </location>
</feature>
<evidence type="ECO:0000313" key="3">
    <source>
        <dbReference type="EMBL" id="MBM9510637.1"/>
    </source>
</evidence>
<organism evidence="3 4">
    <name type="scientific">Actinacidiphila acididurans</name>
    <dbReference type="NCBI Taxonomy" id="2784346"/>
    <lineage>
        <taxon>Bacteria</taxon>
        <taxon>Bacillati</taxon>
        <taxon>Actinomycetota</taxon>
        <taxon>Actinomycetes</taxon>
        <taxon>Kitasatosporales</taxon>
        <taxon>Streptomycetaceae</taxon>
        <taxon>Actinacidiphila</taxon>
    </lineage>
</organism>
<feature type="compositionally biased region" description="Basic and acidic residues" evidence="2">
    <location>
        <begin position="7"/>
        <end position="25"/>
    </location>
</feature>
<feature type="coiled-coil region" evidence="1">
    <location>
        <begin position="80"/>
        <end position="107"/>
    </location>
</feature>
<dbReference type="RefSeq" id="WP_205364966.1">
    <property type="nucleotide sequence ID" value="NZ_JADKYB010000044.1"/>
</dbReference>
<protein>
    <submittedName>
        <fullName evidence="3">Uncharacterized protein</fullName>
    </submittedName>
</protein>
<reference evidence="3 4" key="1">
    <citation type="submission" date="2021-01" db="EMBL/GenBank/DDBJ databases">
        <title>Streptomyces acididurans sp. nov., isolated from a peat swamp forest soil.</title>
        <authorList>
            <person name="Chantavorakit T."/>
            <person name="Duangmal K."/>
        </authorList>
    </citation>
    <scope>NUCLEOTIDE SEQUENCE [LARGE SCALE GENOMIC DNA]</scope>
    <source>
        <strain evidence="3 4">KK5PA1</strain>
    </source>
</reference>
<evidence type="ECO:0000256" key="2">
    <source>
        <dbReference type="SAM" id="MobiDB-lite"/>
    </source>
</evidence>
<evidence type="ECO:0000313" key="4">
    <source>
        <dbReference type="Proteomes" id="UP000749040"/>
    </source>
</evidence>
<proteinExistence type="predicted"/>
<accession>A0ABS2U6I9</accession>
<dbReference type="Proteomes" id="UP000749040">
    <property type="component" value="Unassembled WGS sequence"/>
</dbReference>
<feature type="region of interest" description="Disordered" evidence="2">
    <location>
        <begin position="1"/>
        <end position="51"/>
    </location>
</feature>
<dbReference type="EMBL" id="JADKYB010000044">
    <property type="protein sequence ID" value="MBM9510637.1"/>
    <property type="molecule type" value="Genomic_DNA"/>
</dbReference>
<gene>
    <name evidence="3" type="ORF">ITX44_39965</name>
</gene>
<keyword evidence="1" id="KW-0175">Coiled coil</keyword>
<sequence length="140" mass="15196">MNGQQERTGEGAEPRTAEDRDDTRADPSAAGGAAGASGAAVEPRTEVLPARADGAAELDRLGRRMERAVGGFVDDPRRAVKEADAVLEEAAERLARLLAERRRTLRASWHADDGSRADTEELRVALTRYRDMTRQLLTVA</sequence>
<evidence type="ECO:0000256" key="1">
    <source>
        <dbReference type="SAM" id="Coils"/>
    </source>
</evidence>
<keyword evidence="4" id="KW-1185">Reference proteome</keyword>